<feature type="compositionally biased region" description="Polar residues" evidence="1">
    <location>
        <begin position="1476"/>
        <end position="1485"/>
    </location>
</feature>
<feature type="compositionally biased region" description="Polar residues" evidence="1">
    <location>
        <begin position="558"/>
        <end position="572"/>
    </location>
</feature>
<feature type="compositionally biased region" description="Polar residues" evidence="1">
    <location>
        <begin position="240"/>
        <end position="249"/>
    </location>
</feature>
<feature type="compositionally biased region" description="Polar residues" evidence="1">
    <location>
        <begin position="1095"/>
        <end position="1112"/>
    </location>
</feature>
<accession>A0A0C3QE00</accession>
<feature type="region of interest" description="Disordered" evidence="1">
    <location>
        <begin position="1293"/>
        <end position="1355"/>
    </location>
</feature>
<feature type="compositionally biased region" description="Low complexity" evidence="1">
    <location>
        <begin position="80"/>
        <end position="97"/>
    </location>
</feature>
<feature type="region of interest" description="Disordered" evidence="1">
    <location>
        <begin position="1465"/>
        <end position="1506"/>
    </location>
</feature>
<sequence>MCSGAMGFSALLASGTRPRGSGVHREVASTSQKTQRGGEEQDKSLQKKYFYMSWFSRKSAPKHSPAAQIQVQTNNTNTHPLQQPRSPASPSLASPLSSAHYVPASPYSGMPRSAGLPSTSANGYLDPYQYQPQNRKESAPARLGSSYSYDDPLAPGPSGQQHRKDGRGKQGPTTSPSITFGGFLSLGGNKLKKPPTQVSDGRQVRSNPGNEVWDSSMEVREDYNRPARPRAGTYDPSSAPPTGNRNRAYTLSSSTATSSGLTVPPTPATSYDGDGTFGGRGRSNSGASTAASSSRKARPVPSLRAVEEYDPFAAGNTNSFYQAPTPPLMTPDSQYFDQPDPRYLRHGATLNGYVEGTFGPKGTSSNPAIINTLKITQRPTVQVPQHANAPRLPVSLPVSPIASNPVNAGPLSKKGMPLLPFRSKSTKEKRAAVQEPDSHSGFISGLLRPNSNRNSGHSATSAPSDVSRSGSIVERPRLLSSPQDPGRHLPVSIGNSPVDFNRNLASPTPSIVSSNHDAPSVRQGTSENVPARTPSENSYYMATSVSTPATSPSQPSSNGHPSRPLSTDSVVSIPNRKRRLRAALAVSVQDIDTSPLREKGGEYDISDVRIEVDVSGLSPASSISMSKGKEKSLGLDNVAEQEERPRASPVAGEDGTFEFLLPPKSPAIRIAKAAKDSPQYGAPSFIEEAAQSPGDHFFFASPYPSGVTTVPVFRESMDLQRDSSEQVLPPEADLPPPKVSVDVVPGDPAASTVPHAFLPPTPSLISDFPSVPDLFHDIEQLMNGVKSSPIPSPPTLPSPRRHLPDPIDPALPVPVPSSADPSPPKTAFTIQPSRPTTTAHATATTAHATATTTLGMSPLKIPEKTTTSSSRRRRGSEPASPRPRVGMDDAPMGTSFGAFGTQQSILSSTPPSAFPAGPNGGIASKKRSIPIAMPSGLYQRTRTPSTGSTKSRNLYNFMSNLASSSTSFSEEGSVGVGGSASSCGMMNGKGTPSSSSVNGAATAATSSNVPKRMRSFNHIPLPPMPSLRHHNSFNPSLSTASESTTPPSSLGASPAAPKVVHTSASTSNLSTTSSAKTEVAPVRKPSTSSKRRILRQSSKASLSHSRPSTAGSISVGPLGEILDCEHDWSKQRARYPKDDDTRSLMTLNRPLGNASLDGHGESQDEMPSAYNESMTSSAEPVSTKSNFTKATKTTSPSKIDFTPMHILPPSELLRLGDASDIDEDTLSPRLGVLSERDSLLHGDFDDVGSTLRDPEGSNWLSDVGVYAGASALNPKTTSVMGIYEGRGFVGIAPPIRGFSKPSPSSRRDSSMSKSSSMTGASRRPSTSQVSSSNSSGVRTPGGPLSPPPLRSRLPRSSISSSIRSFGTVLPQATPLAPPPARSRANSGSEASQRSNGKPPSNYARRGSEFSVLSPGSAGIQVPLPSVDTRSSEKTAVSRNPSLRGMSALRKKRQSLKPSFLDIEFDDEMEEEDEVETQTLNGTTARGSLEDSFLDLGRGASMESTRD</sequence>
<name>A0A0C3QE00_9AGAM</name>
<feature type="region of interest" description="Disordered" evidence="1">
    <location>
        <begin position="784"/>
        <end position="888"/>
    </location>
</feature>
<feature type="region of interest" description="Disordered" evidence="1">
    <location>
        <begin position="1368"/>
        <end position="1449"/>
    </location>
</feature>
<reference evidence="2 3" key="1">
    <citation type="submission" date="2014-04" db="EMBL/GenBank/DDBJ databases">
        <authorList>
            <consortium name="DOE Joint Genome Institute"/>
            <person name="Kuo A."/>
            <person name="Girlanda M."/>
            <person name="Perotto S."/>
            <person name="Kohler A."/>
            <person name="Nagy L.G."/>
            <person name="Floudas D."/>
            <person name="Copeland A."/>
            <person name="Barry K.W."/>
            <person name="Cichocki N."/>
            <person name="Veneault-Fourrey C."/>
            <person name="LaButti K."/>
            <person name="Lindquist E.A."/>
            <person name="Lipzen A."/>
            <person name="Lundell T."/>
            <person name="Morin E."/>
            <person name="Murat C."/>
            <person name="Sun H."/>
            <person name="Tunlid A."/>
            <person name="Henrissat B."/>
            <person name="Grigoriev I.V."/>
            <person name="Hibbett D.S."/>
            <person name="Martin F."/>
            <person name="Nordberg H.P."/>
            <person name="Cantor M.N."/>
            <person name="Hua S.X."/>
        </authorList>
    </citation>
    <scope>NUCLEOTIDE SEQUENCE [LARGE SCALE GENOMIC DNA]</scope>
    <source>
        <strain evidence="2 3">MUT 4182</strain>
    </source>
</reference>
<feature type="compositionally biased region" description="Polar residues" evidence="1">
    <location>
        <begin position="990"/>
        <end position="1009"/>
    </location>
</feature>
<feature type="region of interest" description="Disordered" evidence="1">
    <location>
        <begin position="424"/>
        <end position="572"/>
    </location>
</feature>
<feature type="compositionally biased region" description="Polar residues" evidence="1">
    <location>
        <begin position="1383"/>
        <end position="1398"/>
    </location>
</feature>
<feature type="compositionally biased region" description="Acidic residues" evidence="1">
    <location>
        <begin position="1465"/>
        <end position="1475"/>
    </location>
</feature>
<proteinExistence type="predicted"/>
<dbReference type="Proteomes" id="UP000054248">
    <property type="component" value="Unassembled WGS sequence"/>
</dbReference>
<feature type="compositionally biased region" description="Polar residues" evidence="1">
    <location>
        <begin position="1170"/>
        <end position="1197"/>
    </location>
</feature>
<feature type="region of interest" description="Disordered" evidence="1">
    <location>
        <begin position="112"/>
        <end position="302"/>
    </location>
</feature>
<reference evidence="3" key="2">
    <citation type="submission" date="2015-01" db="EMBL/GenBank/DDBJ databases">
        <title>Evolutionary Origins and Diversification of the Mycorrhizal Mutualists.</title>
        <authorList>
            <consortium name="DOE Joint Genome Institute"/>
            <consortium name="Mycorrhizal Genomics Consortium"/>
            <person name="Kohler A."/>
            <person name="Kuo A."/>
            <person name="Nagy L.G."/>
            <person name="Floudas D."/>
            <person name="Copeland A."/>
            <person name="Barry K.W."/>
            <person name="Cichocki N."/>
            <person name="Veneault-Fourrey C."/>
            <person name="LaButti K."/>
            <person name="Lindquist E.A."/>
            <person name="Lipzen A."/>
            <person name="Lundell T."/>
            <person name="Morin E."/>
            <person name="Murat C."/>
            <person name="Riley R."/>
            <person name="Ohm R."/>
            <person name="Sun H."/>
            <person name="Tunlid A."/>
            <person name="Henrissat B."/>
            <person name="Grigoriev I.V."/>
            <person name="Hibbett D.S."/>
            <person name="Martin F."/>
        </authorList>
    </citation>
    <scope>NUCLEOTIDE SEQUENCE [LARGE SCALE GENOMIC DNA]</scope>
    <source>
        <strain evidence="3">MUT 4182</strain>
    </source>
</reference>
<feature type="compositionally biased region" description="Pro residues" evidence="1">
    <location>
        <begin position="806"/>
        <end position="815"/>
    </location>
</feature>
<feature type="region of interest" description="Disordered" evidence="1">
    <location>
        <begin position="619"/>
        <end position="656"/>
    </location>
</feature>
<feature type="region of interest" description="Disordered" evidence="1">
    <location>
        <begin position="12"/>
        <end position="44"/>
    </location>
</feature>
<protein>
    <submittedName>
        <fullName evidence="2">Uncharacterized protein</fullName>
    </submittedName>
</protein>
<feature type="compositionally biased region" description="Low complexity" evidence="1">
    <location>
        <begin position="543"/>
        <end position="557"/>
    </location>
</feature>
<feature type="compositionally biased region" description="Basic and acidic residues" evidence="1">
    <location>
        <begin position="425"/>
        <end position="438"/>
    </location>
</feature>
<feature type="compositionally biased region" description="Low complexity" evidence="1">
    <location>
        <begin position="836"/>
        <end position="853"/>
    </location>
</feature>
<organism evidence="2 3">
    <name type="scientific">Tulasnella calospora MUT 4182</name>
    <dbReference type="NCBI Taxonomy" id="1051891"/>
    <lineage>
        <taxon>Eukaryota</taxon>
        <taxon>Fungi</taxon>
        <taxon>Dikarya</taxon>
        <taxon>Basidiomycota</taxon>
        <taxon>Agaricomycotina</taxon>
        <taxon>Agaricomycetes</taxon>
        <taxon>Cantharellales</taxon>
        <taxon>Tulasnellaceae</taxon>
        <taxon>Tulasnella</taxon>
    </lineage>
</organism>
<feature type="compositionally biased region" description="Low complexity" evidence="1">
    <location>
        <begin position="282"/>
        <end position="294"/>
    </location>
</feature>
<dbReference type="OrthoDB" id="3242559at2759"/>
<feature type="compositionally biased region" description="Polar residues" evidence="1">
    <location>
        <begin position="196"/>
        <end position="209"/>
    </location>
</feature>
<feature type="compositionally biased region" description="Low complexity" evidence="1">
    <location>
        <begin position="1311"/>
        <end position="1341"/>
    </location>
</feature>
<dbReference type="EMBL" id="KN822984">
    <property type="protein sequence ID" value="KIO29300.1"/>
    <property type="molecule type" value="Genomic_DNA"/>
</dbReference>
<evidence type="ECO:0000256" key="1">
    <source>
        <dbReference type="SAM" id="MobiDB-lite"/>
    </source>
</evidence>
<feature type="region of interest" description="Disordered" evidence="1">
    <location>
        <begin position="1151"/>
        <end position="1203"/>
    </location>
</feature>
<gene>
    <name evidence="2" type="ORF">M407DRAFT_228026</name>
</gene>
<evidence type="ECO:0000313" key="3">
    <source>
        <dbReference type="Proteomes" id="UP000054248"/>
    </source>
</evidence>
<feature type="compositionally biased region" description="Polar residues" evidence="1">
    <location>
        <begin position="449"/>
        <end position="470"/>
    </location>
</feature>
<feature type="compositionally biased region" description="Polar residues" evidence="1">
    <location>
        <begin position="67"/>
        <end position="79"/>
    </location>
</feature>
<feature type="compositionally biased region" description="Low complexity" evidence="1">
    <location>
        <begin position="1035"/>
        <end position="1077"/>
    </location>
</feature>
<evidence type="ECO:0000313" key="2">
    <source>
        <dbReference type="EMBL" id="KIO29300.1"/>
    </source>
</evidence>
<dbReference type="HOGENOM" id="CLU_248428_0_0_1"/>
<feature type="compositionally biased region" description="Polar residues" evidence="1">
    <location>
        <begin position="503"/>
        <end position="541"/>
    </location>
</feature>
<keyword evidence="3" id="KW-1185">Reference proteome</keyword>
<feature type="region of interest" description="Disordered" evidence="1">
    <location>
        <begin position="61"/>
        <end position="97"/>
    </location>
</feature>
<feature type="compositionally biased region" description="Low complexity" evidence="1">
    <location>
        <begin position="250"/>
        <end position="262"/>
    </location>
</feature>
<feature type="region of interest" description="Disordered" evidence="1">
    <location>
        <begin position="987"/>
        <end position="1117"/>
    </location>
</feature>